<dbReference type="EMBL" id="QNRE01000007">
    <property type="protein sequence ID" value="RBO89442.1"/>
    <property type="molecule type" value="Genomic_DNA"/>
</dbReference>
<keyword evidence="2 4" id="KW-0472">Membrane</keyword>
<name>A0A366DH82_9NOCA</name>
<proteinExistence type="predicted"/>
<evidence type="ECO:0000256" key="3">
    <source>
        <dbReference type="SAM" id="MobiDB-lite"/>
    </source>
</evidence>
<dbReference type="PANTHER" id="PTHR37042:SF4">
    <property type="entry name" value="OUTER MEMBRANE PROTEIN RV1973"/>
    <property type="match status" value="1"/>
</dbReference>
<dbReference type="STRING" id="1210090.GCA_001613185_02037"/>
<feature type="transmembrane region" description="Helical" evidence="4">
    <location>
        <begin position="27"/>
        <end position="48"/>
    </location>
</feature>
<dbReference type="GO" id="GO:0016020">
    <property type="term" value="C:membrane"/>
    <property type="evidence" value="ECO:0007669"/>
    <property type="project" value="UniProtKB-SubCell"/>
</dbReference>
<dbReference type="Proteomes" id="UP000252586">
    <property type="component" value="Unassembled WGS sequence"/>
</dbReference>
<gene>
    <name evidence="5" type="ORF">DFR74_107120</name>
</gene>
<evidence type="ECO:0000256" key="4">
    <source>
        <dbReference type="SAM" id="Phobius"/>
    </source>
</evidence>
<reference evidence="5 6" key="1">
    <citation type="submission" date="2018-06" db="EMBL/GenBank/DDBJ databases">
        <title>Genomic Encyclopedia of Type Strains, Phase IV (KMG-IV): sequencing the most valuable type-strain genomes for metagenomic binning, comparative biology and taxonomic classification.</title>
        <authorList>
            <person name="Goeker M."/>
        </authorList>
    </citation>
    <scope>NUCLEOTIDE SEQUENCE [LARGE SCALE GENOMIC DNA]</scope>
    <source>
        <strain evidence="5 6">DSM 44599</strain>
    </source>
</reference>
<protein>
    <submittedName>
        <fullName evidence="5">Mce-associated membrane protein</fullName>
    </submittedName>
</protein>
<keyword evidence="6" id="KW-1185">Reference proteome</keyword>
<feature type="region of interest" description="Disordered" evidence="3">
    <location>
        <begin position="1"/>
        <end position="23"/>
    </location>
</feature>
<accession>A0A366DH82</accession>
<comment type="subcellular location">
    <subcellularLocation>
        <location evidence="1">Membrane</location>
    </subcellularLocation>
</comment>
<comment type="caution">
    <text evidence="5">The sequence shown here is derived from an EMBL/GenBank/DDBJ whole genome shotgun (WGS) entry which is preliminary data.</text>
</comment>
<keyword evidence="4" id="KW-0812">Transmembrane</keyword>
<dbReference type="PANTHER" id="PTHR37042">
    <property type="entry name" value="OUTER MEMBRANE PROTEIN RV1973"/>
    <property type="match status" value="1"/>
</dbReference>
<dbReference type="AlphaFoldDB" id="A0A366DH82"/>
<sequence length="186" mass="19165">MNSPTKAARVTSESDLPEKSTSRRAHALPVAGVVAGLAGLGAAAWFGMQKAQTDALSEARDAARRAACAYAPTLASYDAANLDTYFAAVLAGATGAWHDEFDATSRDLREVLEQGRVVSTVDSVQCAIESADESAARAVVVIGQTITSAGTAGEPRPGQLAVGLSLRKVGDAWLVDEVSSPALPRP</sequence>
<evidence type="ECO:0000313" key="6">
    <source>
        <dbReference type="Proteomes" id="UP000252586"/>
    </source>
</evidence>
<evidence type="ECO:0000313" key="5">
    <source>
        <dbReference type="EMBL" id="RBO89442.1"/>
    </source>
</evidence>
<organism evidence="5 6">
    <name type="scientific">Nocardia puris</name>
    <dbReference type="NCBI Taxonomy" id="208602"/>
    <lineage>
        <taxon>Bacteria</taxon>
        <taxon>Bacillati</taxon>
        <taxon>Actinomycetota</taxon>
        <taxon>Actinomycetes</taxon>
        <taxon>Mycobacteriales</taxon>
        <taxon>Nocardiaceae</taxon>
        <taxon>Nocardia</taxon>
    </lineage>
</organism>
<keyword evidence="4" id="KW-1133">Transmembrane helix</keyword>
<evidence type="ECO:0000256" key="1">
    <source>
        <dbReference type="ARBA" id="ARBA00004370"/>
    </source>
</evidence>
<evidence type="ECO:0000256" key="2">
    <source>
        <dbReference type="ARBA" id="ARBA00023136"/>
    </source>
</evidence>